<keyword evidence="11" id="KW-1185">Reference proteome</keyword>
<dbReference type="GO" id="GO:0005682">
    <property type="term" value="C:U5 snRNP"/>
    <property type="evidence" value="ECO:0007669"/>
    <property type="project" value="TreeGrafter"/>
</dbReference>
<evidence type="ECO:0000313" key="12">
    <source>
        <dbReference type="RefSeq" id="XP_003747595.1"/>
    </source>
</evidence>
<feature type="domain" description="Sm" evidence="10">
    <location>
        <begin position="4"/>
        <end position="76"/>
    </location>
</feature>
<keyword evidence="7 9" id="KW-0539">Nucleus</keyword>
<dbReference type="GO" id="GO:0003723">
    <property type="term" value="F:RNA binding"/>
    <property type="evidence" value="ECO:0007669"/>
    <property type="project" value="UniProtKB-UniRule"/>
</dbReference>
<dbReference type="GO" id="GO:0043186">
    <property type="term" value="C:P granule"/>
    <property type="evidence" value="ECO:0007669"/>
    <property type="project" value="TreeGrafter"/>
</dbReference>
<evidence type="ECO:0000259" key="10">
    <source>
        <dbReference type="PROSITE" id="PS52002"/>
    </source>
</evidence>
<dbReference type="GO" id="GO:0005687">
    <property type="term" value="C:U4 snRNP"/>
    <property type="evidence" value="ECO:0007669"/>
    <property type="project" value="TreeGrafter"/>
</dbReference>
<dbReference type="CTD" id="6637"/>
<dbReference type="Gene3D" id="2.30.30.100">
    <property type="match status" value="1"/>
</dbReference>
<protein>
    <recommendedName>
        <fullName evidence="9">Small nuclear ribonucleoprotein G</fullName>
        <shortName evidence="9">snRNP-G</shortName>
    </recommendedName>
</protein>
<dbReference type="GO" id="GO:0005685">
    <property type="term" value="C:U1 snRNP"/>
    <property type="evidence" value="ECO:0007669"/>
    <property type="project" value="TreeGrafter"/>
</dbReference>
<keyword evidence="6 9" id="KW-0508">mRNA splicing</keyword>
<dbReference type="PROSITE" id="PS52002">
    <property type="entry name" value="SM"/>
    <property type="match status" value="1"/>
</dbReference>
<comment type="similarity">
    <text evidence="2 9">Belongs to the snRNP Sm proteins family.</text>
</comment>
<dbReference type="InterPro" id="IPR010920">
    <property type="entry name" value="LSM_dom_sf"/>
</dbReference>
<dbReference type="AlphaFoldDB" id="A0AAJ6QY70"/>
<dbReference type="GO" id="GO:0034719">
    <property type="term" value="C:SMN-Sm protein complex"/>
    <property type="evidence" value="ECO:0007669"/>
    <property type="project" value="TreeGrafter"/>
</dbReference>
<proteinExistence type="inferred from homology"/>
<evidence type="ECO:0000256" key="1">
    <source>
        <dbReference type="ARBA" id="ARBA00004123"/>
    </source>
</evidence>
<dbReference type="Pfam" id="PF01423">
    <property type="entry name" value="LSM"/>
    <property type="match status" value="1"/>
</dbReference>
<dbReference type="GO" id="GO:0071011">
    <property type="term" value="C:precatalytic spliceosome"/>
    <property type="evidence" value="ECO:0007669"/>
    <property type="project" value="TreeGrafter"/>
</dbReference>
<dbReference type="SUPFAM" id="SSF50182">
    <property type="entry name" value="Sm-like ribonucleoproteins"/>
    <property type="match status" value="1"/>
</dbReference>
<evidence type="ECO:0000256" key="4">
    <source>
        <dbReference type="ARBA" id="ARBA00022728"/>
    </source>
</evidence>
<keyword evidence="8 9" id="KW-0687">Ribonucleoprotein</keyword>
<evidence type="ECO:0000256" key="5">
    <source>
        <dbReference type="ARBA" id="ARBA00022884"/>
    </source>
</evidence>
<evidence type="ECO:0000256" key="8">
    <source>
        <dbReference type="ARBA" id="ARBA00023274"/>
    </source>
</evidence>
<dbReference type="InterPro" id="IPR034098">
    <property type="entry name" value="Sm_G"/>
</dbReference>
<dbReference type="GO" id="GO:0005686">
    <property type="term" value="C:U2 snRNP"/>
    <property type="evidence" value="ECO:0007669"/>
    <property type="project" value="TreeGrafter"/>
</dbReference>
<dbReference type="GO" id="GO:0071013">
    <property type="term" value="C:catalytic step 2 spliceosome"/>
    <property type="evidence" value="ECO:0007669"/>
    <property type="project" value="TreeGrafter"/>
</dbReference>
<accession>A0AAJ6QY70</accession>
<gene>
    <name evidence="12" type="primary">LOC100898864</name>
</gene>
<dbReference type="FunFam" id="2.30.30.100:FF:000017">
    <property type="entry name" value="Small nuclear ribonucleoprotein G"/>
    <property type="match status" value="1"/>
</dbReference>
<name>A0AAJ6QY70_9ACAR</name>
<dbReference type="InterPro" id="IPR044641">
    <property type="entry name" value="Lsm7/SmG-like"/>
</dbReference>
<comment type="subcellular location">
    <subcellularLocation>
        <location evidence="1 9">Nucleus</location>
    </subcellularLocation>
</comment>
<dbReference type="GO" id="GO:0005689">
    <property type="term" value="C:U12-type spliceosomal complex"/>
    <property type="evidence" value="ECO:0007669"/>
    <property type="project" value="TreeGrafter"/>
</dbReference>
<dbReference type="InterPro" id="IPR047575">
    <property type="entry name" value="Sm"/>
</dbReference>
<dbReference type="SMART" id="SM00651">
    <property type="entry name" value="Sm"/>
    <property type="match status" value="1"/>
</dbReference>
<dbReference type="Proteomes" id="UP000694867">
    <property type="component" value="Unplaced"/>
</dbReference>
<evidence type="ECO:0000256" key="9">
    <source>
        <dbReference type="RuleBase" id="RU365052"/>
    </source>
</evidence>
<dbReference type="PANTHER" id="PTHR10553">
    <property type="entry name" value="SMALL NUCLEAR RIBONUCLEOPROTEIN"/>
    <property type="match status" value="1"/>
</dbReference>
<evidence type="ECO:0000256" key="7">
    <source>
        <dbReference type="ARBA" id="ARBA00023242"/>
    </source>
</evidence>
<evidence type="ECO:0000256" key="3">
    <source>
        <dbReference type="ARBA" id="ARBA00022664"/>
    </source>
</evidence>
<evidence type="ECO:0000313" key="11">
    <source>
        <dbReference type="Proteomes" id="UP000694867"/>
    </source>
</evidence>
<keyword evidence="4 9" id="KW-0747">Spliceosome</keyword>
<dbReference type="GO" id="GO:0000387">
    <property type="term" value="P:spliceosomal snRNP assembly"/>
    <property type="evidence" value="ECO:0007669"/>
    <property type="project" value="UniProtKB-UniRule"/>
</dbReference>
<dbReference type="InterPro" id="IPR001163">
    <property type="entry name" value="Sm_dom_euk/arc"/>
</dbReference>
<dbReference type="CDD" id="cd01719">
    <property type="entry name" value="Sm_G"/>
    <property type="match status" value="1"/>
</dbReference>
<evidence type="ECO:0000256" key="6">
    <source>
        <dbReference type="ARBA" id="ARBA00023187"/>
    </source>
</evidence>
<sequence length="76" mass="8530">MSKAHPPELKKYMDKSLSLRLNGSRVVSGILRGFDPFMNIVLEEAFEEVKGGQRTPIGMTVIRGNSIVLLETQERI</sequence>
<dbReference type="RefSeq" id="XP_003747595.1">
    <property type="nucleotide sequence ID" value="XM_003747547.2"/>
</dbReference>
<evidence type="ECO:0000256" key="2">
    <source>
        <dbReference type="ARBA" id="ARBA00006850"/>
    </source>
</evidence>
<dbReference type="PANTHER" id="PTHR10553:SF2">
    <property type="entry name" value="SMALL NUCLEAR RIBONUCLEOPROTEIN G"/>
    <property type="match status" value="1"/>
</dbReference>
<dbReference type="GO" id="GO:0071004">
    <property type="term" value="C:U2-type prespliceosome"/>
    <property type="evidence" value="ECO:0007669"/>
    <property type="project" value="TreeGrafter"/>
</dbReference>
<comment type="function">
    <text evidence="9">Plays a role in pre-mRNA splicing.</text>
</comment>
<dbReference type="GO" id="GO:0097526">
    <property type="term" value="C:spliceosomal tri-snRNP complex"/>
    <property type="evidence" value="ECO:0007669"/>
    <property type="project" value="TreeGrafter"/>
</dbReference>
<dbReference type="KEGG" id="goe:100898864"/>
<keyword evidence="3 9" id="KW-0507">mRNA processing</keyword>
<reference evidence="12" key="1">
    <citation type="submission" date="2025-08" db="UniProtKB">
        <authorList>
            <consortium name="RefSeq"/>
        </authorList>
    </citation>
    <scope>IDENTIFICATION</scope>
</reference>
<keyword evidence="5 9" id="KW-0694">RNA-binding</keyword>
<dbReference type="GeneID" id="100898864"/>
<organism evidence="11 12">
    <name type="scientific">Galendromus occidentalis</name>
    <name type="common">western predatory mite</name>
    <dbReference type="NCBI Taxonomy" id="34638"/>
    <lineage>
        <taxon>Eukaryota</taxon>
        <taxon>Metazoa</taxon>
        <taxon>Ecdysozoa</taxon>
        <taxon>Arthropoda</taxon>
        <taxon>Chelicerata</taxon>
        <taxon>Arachnida</taxon>
        <taxon>Acari</taxon>
        <taxon>Parasitiformes</taxon>
        <taxon>Mesostigmata</taxon>
        <taxon>Gamasina</taxon>
        <taxon>Phytoseioidea</taxon>
        <taxon>Phytoseiidae</taxon>
        <taxon>Typhlodrominae</taxon>
        <taxon>Galendromus</taxon>
    </lineage>
</organism>